<evidence type="ECO:0000313" key="2">
    <source>
        <dbReference type="EMBL" id="KAB8180052.1"/>
    </source>
</evidence>
<accession>A0A508AK60</accession>
<dbReference type="EMBL" id="VICD02000216">
    <property type="protein sequence ID" value="KAB8180052.1"/>
    <property type="molecule type" value="Genomic_DNA"/>
</dbReference>
<comment type="caution">
    <text evidence="2">The sequence shown here is derived from an EMBL/GenBank/DDBJ whole genome shotgun (WGS) entry which is preliminary data.</text>
</comment>
<reference evidence="2 3" key="1">
    <citation type="submission" date="2019-10" db="EMBL/GenBank/DDBJ databases">
        <title>Lysobacter alkalisoli sp. nov., isolated from saline-alkaline soil.</title>
        <authorList>
            <person name="Sun J.-Q."/>
        </authorList>
    </citation>
    <scope>NUCLEOTIDE SEQUENCE [LARGE SCALE GENOMIC DNA]</scope>
    <source>
        <strain evidence="2 3">KCTC 42381</strain>
    </source>
</reference>
<dbReference type="InterPro" id="IPR027392">
    <property type="entry name" value="TF_Znf"/>
</dbReference>
<dbReference type="AlphaFoldDB" id="A0A508AK60"/>
<dbReference type="Proteomes" id="UP000320431">
    <property type="component" value="Unassembled WGS sequence"/>
</dbReference>
<name>A0A508AK60_9GAMM</name>
<feature type="domain" description="Transcription factor zinc-finger" evidence="1">
    <location>
        <begin position="39"/>
        <end position="80"/>
    </location>
</feature>
<dbReference type="Pfam" id="PF13453">
    <property type="entry name" value="Zn_ribbon_TFIIB"/>
    <property type="match status" value="1"/>
</dbReference>
<evidence type="ECO:0000259" key="1">
    <source>
        <dbReference type="Pfam" id="PF13453"/>
    </source>
</evidence>
<organism evidence="2 3">
    <name type="scientific">Marilutibacter maris</name>
    <dbReference type="NCBI Taxonomy" id="1605891"/>
    <lineage>
        <taxon>Bacteria</taxon>
        <taxon>Pseudomonadati</taxon>
        <taxon>Pseudomonadota</taxon>
        <taxon>Gammaproteobacteria</taxon>
        <taxon>Lysobacterales</taxon>
        <taxon>Lysobacteraceae</taxon>
        <taxon>Marilutibacter</taxon>
    </lineage>
</organism>
<evidence type="ECO:0000313" key="3">
    <source>
        <dbReference type="Proteomes" id="UP000320431"/>
    </source>
</evidence>
<protein>
    <recommendedName>
        <fullName evidence="1">Transcription factor zinc-finger domain-containing protein</fullName>
    </recommendedName>
</protein>
<sequence>MPLRSEPRRGRSSLPPIAVKPDNRRQAVIETNLKGEGMRCSSCREGELKASRFEHGLPCYQCSNCGGTLLSLSPYVDWMAAQDRTASESQPEPFEHDGSDTRHAMCCPKCGRLMVKYKVQADGRHGLDYCFGCEEVWLDRGEWTYLKSEGLHLRVTEVTTEAWQRRLREQASARQREERFRSAIGADTFEEVQRLHAWLQQQPARGEILRYLAQENTD</sequence>
<gene>
    <name evidence="2" type="ORF">FKV24_012735</name>
</gene>
<proteinExistence type="predicted"/>